<organism evidence="1 2">
    <name type="scientific">Smallanthus sonchifolius</name>
    <dbReference type="NCBI Taxonomy" id="185202"/>
    <lineage>
        <taxon>Eukaryota</taxon>
        <taxon>Viridiplantae</taxon>
        <taxon>Streptophyta</taxon>
        <taxon>Embryophyta</taxon>
        <taxon>Tracheophyta</taxon>
        <taxon>Spermatophyta</taxon>
        <taxon>Magnoliopsida</taxon>
        <taxon>eudicotyledons</taxon>
        <taxon>Gunneridae</taxon>
        <taxon>Pentapetalae</taxon>
        <taxon>asterids</taxon>
        <taxon>campanulids</taxon>
        <taxon>Asterales</taxon>
        <taxon>Asteraceae</taxon>
        <taxon>Asteroideae</taxon>
        <taxon>Heliantheae alliance</taxon>
        <taxon>Millerieae</taxon>
        <taxon>Smallanthus</taxon>
    </lineage>
</organism>
<sequence>MGLPQDSYIGTSEVAGASSTLEHNSSMIDEGSCNLTDMKADIASERLRHSFDSSFGNCGGKSFDRFEFLDSVIRESTDVKVDVDHQGLKIGSKNKFDSSTSKPIQSFKTSFSRIVGFESEKKDLSSSDASITNTNMNEKKMNVSTARKRMLSPLKNMFSSQPFDGDHIDIGFVHAKTDDQKVKNYKKANIGTSNHSSNSILHNYNCTTASLSTDGPVLEENEVLSSFFPPGFRDFDNSSKLRLQTSLIPIPADKVNRTRSSSPLDPRFNNVENLEREMITGTILESSELEYRMSSKSFEEVGCLFDEIGPCSPKSYTGKSWPFHKDLETSPDIRKLRGTKRGLPVRKSLVGSFEESLLSGRLSSGDVSKKIDGFLAVLSVSGGSFSPKARKLPFAVTSVDGDNYLLYHASIDLAGSSSSNNSRSQNREKCLQNHDSQSSKSRLRIPMKGRIQLVLSNPEKTPLHTFFCNYDLSDMPAGTKTFLRHKVTLSTESGCSGQIITKNERAGCNSYTCQVDGDLASSWQDTSNKYRTVCSKINGNNAIAGALRYALHLRFLCPHRKWSRLVQKFESDPFSQSEKDNLNNNEERKFFLCSDLKVVFPQRHSDADEGKLNVEYHFPEDPKYFNIGC</sequence>
<accession>A0ACB9HVH5</accession>
<dbReference type="Proteomes" id="UP001056120">
    <property type="component" value="Linkage Group LG11"/>
</dbReference>
<name>A0ACB9HVH5_9ASTR</name>
<keyword evidence="2" id="KW-1185">Reference proteome</keyword>
<proteinExistence type="predicted"/>
<gene>
    <name evidence="1" type="ORF">L1987_34584</name>
</gene>
<dbReference type="EMBL" id="CM042028">
    <property type="protein sequence ID" value="KAI3799291.1"/>
    <property type="molecule type" value="Genomic_DNA"/>
</dbReference>
<reference evidence="2" key="1">
    <citation type="journal article" date="2022" name="Mol. Ecol. Resour.">
        <title>The genomes of chicory, endive, great burdock and yacon provide insights into Asteraceae palaeo-polyploidization history and plant inulin production.</title>
        <authorList>
            <person name="Fan W."/>
            <person name="Wang S."/>
            <person name="Wang H."/>
            <person name="Wang A."/>
            <person name="Jiang F."/>
            <person name="Liu H."/>
            <person name="Zhao H."/>
            <person name="Xu D."/>
            <person name="Zhang Y."/>
        </authorList>
    </citation>
    <scope>NUCLEOTIDE SEQUENCE [LARGE SCALE GENOMIC DNA]</scope>
    <source>
        <strain evidence="2">cv. Yunnan</strain>
    </source>
</reference>
<comment type="caution">
    <text evidence="1">The sequence shown here is derived from an EMBL/GenBank/DDBJ whole genome shotgun (WGS) entry which is preliminary data.</text>
</comment>
<protein>
    <submittedName>
        <fullName evidence="1">Uncharacterized protein</fullName>
    </submittedName>
</protein>
<reference evidence="1 2" key="2">
    <citation type="journal article" date="2022" name="Mol. Ecol. Resour.">
        <title>The genomes of chicory, endive, great burdock and yacon provide insights into Asteraceae paleo-polyploidization history and plant inulin production.</title>
        <authorList>
            <person name="Fan W."/>
            <person name="Wang S."/>
            <person name="Wang H."/>
            <person name="Wang A."/>
            <person name="Jiang F."/>
            <person name="Liu H."/>
            <person name="Zhao H."/>
            <person name="Xu D."/>
            <person name="Zhang Y."/>
        </authorList>
    </citation>
    <scope>NUCLEOTIDE SEQUENCE [LARGE SCALE GENOMIC DNA]</scope>
    <source>
        <strain evidence="2">cv. Yunnan</strain>
        <tissue evidence="1">Leaves</tissue>
    </source>
</reference>
<evidence type="ECO:0000313" key="1">
    <source>
        <dbReference type="EMBL" id="KAI3799291.1"/>
    </source>
</evidence>
<evidence type="ECO:0000313" key="2">
    <source>
        <dbReference type="Proteomes" id="UP001056120"/>
    </source>
</evidence>